<comment type="caution">
    <text evidence="8">The sequence shown here is derived from an EMBL/GenBank/DDBJ whole genome shotgun (WGS) entry which is preliminary data.</text>
</comment>
<dbReference type="PROSITE" id="PS51939">
    <property type="entry name" value="XRRM"/>
    <property type="match status" value="1"/>
</dbReference>
<dbReference type="Proteomes" id="UP001642540">
    <property type="component" value="Unassembled WGS sequence"/>
</dbReference>
<organism evidence="8 9">
    <name type="scientific">Orchesella dallaii</name>
    <dbReference type="NCBI Taxonomy" id="48710"/>
    <lineage>
        <taxon>Eukaryota</taxon>
        <taxon>Metazoa</taxon>
        <taxon>Ecdysozoa</taxon>
        <taxon>Arthropoda</taxon>
        <taxon>Hexapoda</taxon>
        <taxon>Collembola</taxon>
        <taxon>Entomobryomorpha</taxon>
        <taxon>Entomobryoidea</taxon>
        <taxon>Orchesellidae</taxon>
        <taxon>Orchesellinae</taxon>
        <taxon>Orchesella</taxon>
    </lineage>
</organism>
<dbReference type="InterPro" id="IPR035979">
    <property type="entry name" value="RBD_domain_sf"/>
</dbReference>
<evidence type="ECO:0008006" key="10">
    <source>
        <dbReference type="Google" id="ProtNLM"/>
    </source>
</evidence>
<proteinExistence type="predicted"/>
<evidence type="ECO:0000313" key="8">
    <source>
        <dbReference type="EMBL" id="CAL8073220.1"/>
    </source>
</evidence>
<dbReference type="InterPro" id="IPR036388">
    <property type="entry name" value="WH-like_DNA-bd_sf"/>
</dbReference>
<keyword evidence="9" id="KW-1185">Reference proteome</keyword>
<feature type="region of interest" description="Disordered" evidence="5">
    <location>
        <begin position="170"/>
        <end position="201"/>
    </location>
</feature>
<evidence type="ECO:0000256" key="5">
    <source>
        <dbReference type="SAM" id="MobiDB-lite"/>
    </source>
</evidence>
<dbReference type="InterPro" id="IPR012677">
    <property type="entry name" value="Nucleotide-bd_a/b_plait_sf"/>
</dbReference>
<dbReference type="CDD" id="cd12291">
    <property type="entry name" value="RRM1_La"/>
    <property type="match status" value="1"/>
</dbReference>
<name>A0ABP1PQA3_9HEXA</name>
<dbReference type="InterPro" id="IPR036390">
    <property type="entry name" value="WH_DNA-bd_sf"/>
</dbReference>
<feature type="domain" description="HTH La-type RNA-binding" evidence="6">
    <location>
        <begin position="19"/>
        <end position="115"/>
    </location>
</feature>
<feature type="compositionally biased region" description="Basic and acidic residues" evidence="5">
    <location>
        <begin position="1"/>
        <end position="15"/>
    </location>
</feature>
<reference evidence="8 9" key="1">
    <citation type="submission" date="2024-08" db="EMBL/GenBank/DDBJ databases">
        <authorList>
            <person name="Cucini C."/>
            <person name="Frati F."/>
        </authorList>
    </citation>
    <scope>NUCLEOTIDE SEQUENCE [LARGE SCALE GENOMIC DNA]</scope>
</reference>
<feature type="domain" description="XRRM" evidence="7">
    <location>
        <begin position="287"/>
        <end position="413"/>
    </location>
</feature>
<evidence type="ECO:0000256" key="1">
    <source>
        <dbReference type="ARBA" id="ARBA00004123"/>
    </source>
</evidence>
<dbReference type="Gene3D" id="1.10.10.10">
    <property type="entry name" value="Winged helix-like DNA-binding domain superfamily/Winged helix DNA-binding domain"/>
    <property type="match status" value="1"/>
</dbReference>
<dbReference type="InterPro" id="IPR006630">
    <property type="entry name" value="La_HTH"/>
</dbReference>
<dbReference type="InterPro" id="IPR002344">
    <property type="entry name" value="Lupus_La"/>
</dbReference>
<gene>
    <name evidence="8" type="ORF">ODALV1_LOCUS2545</name>
</gene>
<dbReference type="Pfam" id="PF05383">
    <property type="entry name" value="La"/>
    <property type="match status" value="1"/>
</dbReference>
<protein>
    <recommendedName>
        <fullName evidence="10">La protein</fullName>
    </recommendedName>
</protein>
<dbReference type="InterPro" id="IPR000504">
    <property type="entry name" value="RRM_dom"/>
</dbReference>
<dbReference type="SMART" id="SM00360">
    <property type="entry name" value="RRM"/>
    <property type="match status" value="1"/>
</dbReference>
<sequence length="415" mass="48238">MTQTEEKPVEVKQEASADTDEISARNEKLMTQVEYYFGDVNLPRDRFIKEECSKNDGWFPVANLLKFNRVANILKGIPNDDRVKTICEALKPSELIDVNDEQLKIRRSPDCPLSEKDTEERTVYLKGFNKTETVLDDLLEFFKKYEGVESVIMRYYKEKTIKTEAEIKKEREEKQGEADNVKQENEGETTAKNGAPDATAEKSEPQLVWIRKFKGSILVVFKTVEQAKKVLDDTDIVFRNTPITIKMWQAEYKALKTKEYEEKVANRKRKGDHRVKAEDDKEETKEEIIRGVLVKVLDVPEGFTREIIKERWYDVLDKEKFLIAFIDFNIGDKNAVLRLEREGAATEALEKLADKKLKMKADEDVFSPLEGFGEEEEVKYSEEIRRQRENMKHRKQGGRGGGFRGGRGGKRRRRF</sequence>
<dbReference type="InterPro" id="IPR014886">
    <property type="entry name" value="La_xRRM"/>
</dbReference>
<accession>A0ABP1PQA3</accession>
<dbReference type="Pfam" id="PF08777">
    <property type="entry name" value="RRM_3"/>
    <property type="match status" value="1"/>
</dbReference>
<dbReference type="PROSITE" id="PS50961">
    <property type="entry name" value="HTH_LA"/>
    <property type="match status" value="1"/>
</dbReference>
<dbReference type="EMBL" id="CAXLJM020000007">
    <property type="protein sequence ID" value="CAL8073220.1"/>
    <property type="molecule type" value="Genomic_DNA"/>
</dbReference>
<keyword evidence="3" id="KW-0539">Nucleus</keyword>
<dbReference type="PANTHER" id="PTHR22792:SF166">
    <property type="entry name" value="LUPUS LA PROTEIN HOMOLOG"/>
    <property type="match status" value="1"/>
</dbReference>
<dbReference type="InterPro" id="IPR045180">
    <property type="entry name" value="La_dom_prot"/>
</dbReference>
<feature type="region of interest" description="Disordered" evidence="5">
    <location>
        <begin position="1"/>
        <end position="23"/>
    </location>
</feature>
<feature type="compositionally biased region" description="Basic and acidic residues" evidence="5">
    <location>
        <begin position="170"/>
        <end position="185"/>
    </location>
</feature>
<evidence type="ECO:0000256" key="4">
    <source>
        <dbReference type="PROSITE-ProRule" id="PRU00332"/>
    </source>
</evidence>
<feature type="region of interest" description="Disordered" evidence="5">
    <location>
        <begin position="383"/>
        <end position="415"/>
    </location>
</feature>
<evidence type="ECO:0000313" key="9">
    <source>
        <dbReference type="Proteomes" id="UP001642540"/>
    </source>
</evidence>
<evidence type="ECO:0000259" key="6">
    <source>
        <dbReference type="PROSITE" id="PS50961"/>
    </source>
</evidence>
<evidence type="ECO:0000259" key="7">
    <source>
        <dbReference type="PROSITE" id="PS51939"/>
    </source>
</evidence>
<dbReference type="SUPFAM" id="SSF46785">
    <property type="entry name" value="Winged helix' DNA-binding domain"/>
    <property type="match status" value="1"/>
</dbReference>
<dbReference type="SUPFAM" id="SSF54928">
    <property type="entry name" value="RNA-binding domain, RBD"/>
    <property type="match status" value="1"/>
</dbReference>
<evidence type="ECO:0000256" key="2">
    <source>
        <dbReference type="ARBA" id="ARBA00022884"/>
    </source>
</evidence>
<dbReference type="Gene3D" id="3.30.70.330">
    <property type="match status" value="2"/>
</dbReference>
<dbReference type="PRINTS" id="PR00302">
    <property type="entry name" value="LUPUSLA"/>
</dbReference>
<keyword evidence="2 4" id="KW-0694">RNA-binding</keyword>
<comment type="subcellular location">
    <subcellularLocation>
        <location evidence="1">Nucleus</location>
    </subcellularLocation>
</comment>
<evidence type="ECO:0000256" key="3">
    <source>
        <dbReference type="ARBA" id="ARBA00023242"/>
    </source>
</evidence>
<dbReference type="SMART" id="SM00715">
    <property type="entry name" value="LA"/>
    <property type="match status" value="1"/>
</dbReference>
<dbReference type="PANTHER" id="PTHR22792">
    <property type="entry name" value="LUPUS LA PROTEIN-RELATED"/>
    <property type="match status" value="1"/>
</dbReference>